<reference evidence="3" key="1">
    <citation type="submission" date="2018-01" db="EMBL/GenBank/DDBJ databases">
        <authorList>
            <person name="Alioto T."/>
            <person name="Alioto T."/>
        </authorList>
    </citation>
    <scope>NUCLEOTIDE SEQUENCE [LARGE SCALE GENOMIC DNA]</scope>
</reference>
<feature type="compositionally biased region" description="Basic residues" evidence="1">
    <location>
        <begin position="127"/>
        <end position="143"/>
    </location>
</feature>
<evidence type="ECO:0000256" key="1">
    <source>
        <dbReference type="SAM" id="MobiDB-lite"/>
    </source>
</evidence>
<name>A0A3B0K536_DROGU</name>
<dbReference type="Proteomes" id="UP000268350">
    <property type="component" value="Unassembled WGS sequence"/>
</dbReference>
<feature type="compositionally biased region" description="Basic and acidic residues" evidence="1">
    <location>
        <begin position="275"/>
        <end position="286"/>
    </location>
</feature>
<feature type="compositionally biased region" description="Polar residues" evidence="1">
    <location>
        <begin position="253"/>
        <end position="274"/>
    </location>
</feature>
<feature type="compositionally biased region" description="Polar residues" evidence="1">
    <location>
        <begin position="16"/>
        <end position="37"/>
    </location>
</feature>
<evidence type="ECO:0000313" key="2">
    <source>
        <dbReference type="EMBL" id="SPP80051.1"/>
    </source>
</evidence>
<keyword evidence="3" id="KW-1185">Reference proteome</keyword>
<gene>
    <name evidence="2" type="ORF">DGUA_6G012993</name>
</gene>
<organism evidence="2 3">
    <name type="scientific">Drosophila guanche</name>
    <name type="common">Fruit fly</name>
    <dbReference type="NCBI Taxonomy" id="7266"/>
    <lineage>
        <taxon>Eukaryota</taxon>
        <taxon>Metazoa</taxon>
        <taxon>Ecdysozoa</taxon>
        <taxon>Arthropoda</taxon>
        <taxon>Hexapoda</taxon>
        <taxon>Insecta</taxon>
        <taxon>Pterygota</taxon>
        <taxon>Neoptera</taxon>
        <taxon>Endopterygota</taxon>
        <taxon>Diptera</taxon>
        <taxon>Brachycera</taxon>
        <taxon>Muscomorpha</taxon>
        <taxon>Ephydroidea</taxon>
        <taxon>Drosophilidae</taxon>
        <taxon>Drosophila</taxon>
        <taxon>Sophophora</taxon>
    </lineage>
</organism>
<feature type="compositionally biased region" description="Polar residues" evidence="1">
    <location>
        <begin position="225"/>
        <end position="236"/>
    </location>
</feature>
<accession>A0A3B0K536</accession>
<feature type="compositionally biased region" description="Polar residues" evidence="1">
    <location>
        <begin position="202"/>
        <end position="217"/>
    </location>
</feature>
<feature type="compositionally biased region" description="Basic and acidic residues" evidence="1">
    <location>
        <begin position="66"/>
        <end position="81"/>
    </location>
</feature>
<dbReference type="EMBL" id="OUUW01000004">
    <property type="protein sequence ID" value="SPP80051.1"/>
    <property type="molecule type" value="Genomic_DNA"/>
</dbReference>
<feature type="compositionally biased region" description="Low complexity" evidence="1">
    <location>
        <begin position="192"/>
        <end position="201"/>
    </location>
</feature>
<protein>
    <submittedName>
        <fullName evidence="2">Blast:Salivary glue protein Sgs-3</fullName>
    </submittedName>
</protein>
<feature type="compositionally biased region" description="Basic and acidic residues" evidence="1">
    <location>
        <begin position="306"/>
        <end position="325"/>
    </location>
</feature>
<sequence length="337" mass="37752">MPPKRKRRDSNDDTSECTTDSEQKQTVNTKRARSSVNDFDQSAGSSASSSSDDDDSDVSSNTSRTQEYEDRNYSSDTKDDIANYPVKDSVKSTVKNNVKPRCTNKSALTKPQRRTRNTKPLPSARKPIQKRAPVKRKPTRRITSKCTPNPKRTARGRAKQAPKICKTPPKKQLPAKRAGKPCVTKKESTKQSNSSNANSSSKPKTPTNQRPEPNPKTSKPKANKPITNNKAGQQKDTQPENKPKFRFSPWSPALQNDATLYDESASSNLTSPMDSSHHNVEMKIPETVKQTETLDEIVPTETKAMNPEKPDERHEDQAKEDETEKMSILFLPFGKRN</sequence>
<feature type="compositionally biased region" description="Low complexity" evidence="1">
    <location>
        <begin position="38"/>
        <end position="50"/>
    </location>
</feature>
<evidence type="ECO:0000313" key="3">
    <source>
        <dbReference type="Proteomes" id="UP000268350"/>
    </source>
</evidence>
<proteinExistence type="predicted"/>
<dbReference type="OMA" id="KTEMPND"/>
<dbReference type="AlphaFoldDB" id="A0A3B0K536"/>
<feature type="region of interest" description="Disordered" evidence="1">
    <location>
        <begin position="1"/>
        <end position="337"/>
    </location>
</feature>